<keyword evidence="14" id="KW-1185">Reference proteome</keyword>
<evidence type="ECO:0000313" key="12">
    <source>
        <dbReference type="EMBL" id="RHN71828.1"/>
    </source>
</evidence>
<feature type="region of interest" description="Disordered" evidence="7">
    <location>
        <begin position="724"/>
        <end position="743"/>
    </location>
</feature>
<evidence type="ECO:0000259" key="8">
    <source>
        <dbReference type="PROSITE" id="PS50089"/>
    </source>
</evidence>
<dbReference type="PROSITE" id="PS51184">
    <property type="entry name" value="JMJC"/>
    <property type="match status" value="1"/>
</dbReference>
<evidence type="ECO:0000256" key="1">
    <source>
        <dbReference type="ARBA" id="ARBA00004123"/>
    </source>
</evidence>
<evidence type="ECO:0000256" key="4">
    <source>
        <dbReference type="ARBA" id="ARBA00023242"/>
    </source>
</evidence>
<comment type="similarity">
    <text evidence="2">Belongs to the JARID1 histone demethylase family.</text>
</comment>
<dbReference type="Pfam" id="PF08879">
    <property type="entry name" value="WRC"/>
    <property type="match status" value="1"/>
</dbReference>
<sequence length="969" mass="111788">MVKNSTKEECPPDNLRCSRTDGRQWRCKRRAMENVKLCEVHHLQLQHRQKKVKVPESLKLQRNMKMKKKKKQNDVVEVEIRSNKKKKKSKKNDVVDVQLDLIRMVLQREVEKKKNPNKKNVKNVDEELELVKVNYSEGELRKELPNGVMEIAPVSTSHRRDDDDDVVDFHCNGKAVVTPPYFRSKNVDRRVLSDNFQVLKKCRRKKCHWCQSSDSLNLIKCNNCQKEFFCMDCIKQRYFDTQNEVKKACPVCRGTCSCKDCRASQCKDRESKDCLAGTSRVDRILHFHYLVCMLLPVIKQISEDQHAELETEAKNKGESISDIIIKQIEFDCNEIIDCNYCKTPILNLHRSCLNCSYSLCLRCCQTLSQGSPFEHINSPLTELPDKMDTCIADESCLFEDKSISSDDETDTSMLLDSTGFNGTTDSISCPPSELGGCGNDNLDLRCVFPISWIEDMEAKAEEIVCSYDVPEILDKNSSCSLCIDTDHKTNRHKQFEEAARREDSNDNCLFYPTVFNINCDHFEHFQKHWGKGHPVVVHDVLRSTKKLSWDPLVLFCAYLESSIARYENNKDLLEACLDWWEVEINIRQHFTGSLKYQPRKNDWHETLKLNGWLSSQLFKEQFPAHFAEVIGALPLQEYMNPRFGLLNLAANIPEGRAIHDKGPYVHISYGCADDKAYSVLNLSYDSYDVVNIMVYTTDVPVSTEHLTKITKLLKKHRTLCQRGSPKITTENAEDAEQKEPESIVNEGTDFYRRVNRTSYISTEVKAIASQSLENNTSSNGECGSGSDAEKTESSLPFHKTDQSTEMYSVAQWDVFRRQDVPKLLEYVKRHRDEFCDTNEYDSNKIVHPILDQRIFLDNTHKMRLKEEFEIEPWTFEQNVGEAIIIPAGCPYQIRNSKYCVQVVLEFMSSESVAECIQLTDEIHLLPENHKAKVDKIEVKKMALHSMDMAIKEIRELTSNPKHDLAKIDS</sequence>
<evidence type="ECO:0000313" key="13">
    <source>
        <dbReference type="EnsemblPlants" id="KEH36502"/>
    </source>
</evidence>
<evidence type="ECO:0000256" key="2">
    <source>
        <dbReference type="ARBA" id="ARBA00006801"/>
    </source>
</evidence>
<dbReference type="Proteomes" id="UP000002051">
    <property type="component" value="Chromosome 2"/>
</dbReference>
<evidence type="ECO:0000256" key="5">
    <source>
        <dbReference type="PROSITE-ProRule" id="PRU00175"/>
    </source>
</evidence>
<dbReference type="PROSITE" id="PS51667">
    <property type="entry name" value="WRC"/>
    <property type="match status" value="1"/>
</dbReference>
<dbReference type="OrthoDB" id="1667110at2759"/>
<feature type="compositionally biased region" description="Polar residues" evidence="7">
    <location>
        <begin position="771"/>
        <end position="781"/>
    </location>
</feature>
<comment type="caution">
    <text evidence="6">Lacks conserved residue(s) required for the propagation of feature annotation.</text>
</comment>
<reference evidence="11 14" key="2">
    <citation type="journal article" date="2014" name="BMC Genomics">
        <title>An improved genome release (version Mt4.0) for the model legume Medicago truncatula.</title>
        <authorList>
            <person name="Tang H."/>
            <person name="Krishnakumar V."/>
            <person name="Bidwell S."/>
            <person name="Rosen B."/>
            <person name="Chan A."/>
            <person name="Zhou S."/>
            <person name="Gentzbittel L."/>
            <person name="Childs K.L."/>
            <person name="Yandell M."/>
            <person name="Gundlach H."/>
            <person name="Mayer K.F."/>
            <person name="Schwartz D.C."/>
            <person name="Town C.D."/>
        </authorList>
    </citation>
    <scope>GENOME REANNOTATION</scope>
    <source>
        <strain evidence="11">A17</strain>
        <strain evidence="13 14">cv. Jemalong A17</strain>
    </source>
</reference>
<feature type="domain" description="RING-type" evidence="8">
    <location>
        <begin position="207"/>
        <end position="253"/>
    </location>
</feature>
<dbReference type="InterPro" id="IPR014977">
    <property type="entry name" value="WRC_dom"/>
</dbReference>
<dbReference type="EMBL" id="CM001218">
    <property type="protein sequence ID" value="KEH36502.1"/>
    <property type="molecule type" value="Genomic_DNA"/>
</dbReference>
<feature type="domain" description="WRC" evidence="10">
    <location>
        <begin position="11"/>
        <end position="55"/>
    </location>
</feature>
<dbReference type="SUPFAM" id="SSF51197">
    <property type="entry name" value="Clavaminate synthase-like"/>
    <property type="match status" value="1"/>
</dbReference>
<dbReference type="GO" id="GO:0006357">
    <property type="term" value="P:regulation of transcription by RNA polymerase II"/>
    <property type="evidence" value="ECO:0000318"/>
    <property type="project" value="GO_Central"/>
</dbReference>
<dbReference type="PROSITE" id="PS00652">
    <property type="entry name" value="TNFR_NGFR_1"/>
    <property type="match status" value="1"/>
</dbReference>
<dbReference type="SMART" id="SM00558">
    <property type="entry name" value="JmjC"/>
    <property type="match status" value="1"/>
</dbReference>
<dbReference type="GO" id="GO:0000785">
    <property type="term" value="C:chromatin"/>
    <property type="evidence" value="ECO:0000318"/>
    <property type="project" value="GO_Central"/>
</dbReference>
<dbReference type="EMBL" id="PSQE01000002">
    <property type="protein sequence ID" value="RHN71828.1"/>
    <property type="molecule type" value="Genomic_DNA"/>
</dbReference>
<dbReference type="EnsemblPlants" id="KEH36502">
    <property type="protein sequence ID" value="KEH36502"/>
    <property type="gene ID" value="MTR_2g011630"/>
</dbReference>
<keyword evidence="5" id="KW-0862">Zinc</keyword>
<dbReference type="GO" id="GO:0032454">
    <property type="term" value="F:histone H3K9 demethylase activity"/>
    <property type="evidence" value="ECO:0000318"/>
    <property type="project" value="GO_Central"/>
</dbReference>
<dbReference type="InterPro" id="IPR001841">
    <property type="entry name" value="Znf_RING"/>
</dbReference>
<evidence type="ECO:0000259" key="9">
    <source>
        <dbReference type="PROSITE" id="PS51184"/>
    </source>
</evidence>
<dbReference type="GO" id="GO:0000118">
    <property type="term" value="C:histone deacetylase complex"/>
    <property type="evidence" value="ECO:0000318"/>
    <property type="project" value="GO_Central"/>
</dbReference>
<dbReference type="GO" id="GO:0031490">
    <property type="term" value="F:chromatin DNA binding"/>
    <property type="evidence" value="ECO:0000318"/>
    <property type="project" value="GO_Central"/>
</dbReference>
<dbReference type="Pfam" id="PF02373">
    <property type="entry name" value="JmjC"/>
    <property type="match status" value="1"/>
</dbReference>
<feature type="region of interest" description="Disordered" evidence="7">
    <location>
        <begin position="771"/>
        <end position="799"/>
    </location>
</feature>
<organism evidence="11 14">
    <name type="scientific">Medicago truncatula</name>
    <name type="common">Barrel medic</name>
    <name type="synonym">Medicago tribuloides</name>
    <dbReference type="NCBI Taxonomy" id="3880"/>
    <lineage>
        <taxon>Eukaryota</taxon>
        <taxon>Viridiplantae</taxon>
        <taxon>Streptophyta</taxon>
        <taxon>Embryophyta</taxon>
        <taxon>Tracheophyta</taxon>
        <taxon>Spermatophyta</taxon>
        <taxon>Magnoliopsida</taxon>
        <taxon>eudicotyledons</taxon>
        <taxon>Gunneridae</taxon>
        <taxon>Pentapetalae</taxon>
        <taxon>rosids</taxon>
        <taxon>fabids</taxon>
        <taxon>Fabales</taxon>
        <taxon>Fabaceae</taxon>
        <taxon>Papilionoideae</taxon>
        <taxon>50 kb inversion clade</taxon>
        <taxon>NPAAA clade</taxon>
        <taxon>Hologalegina</taxon>
        <taxon>IRL clade</taxon>
        <taxon>Trifolieae</taxon>
        <taxon>Medicago</taxon>
    </lineage>
</organism>
<evidence type="ECO:0000259" key="10">
    <source>
        <dbReference type="PROSITE" id="PS51667"/>
    </source>
</evidence>
<feature type="compositionally biased region" description="Basic and acidic residues" evidence="7">
    <location>
        <begin position="787"/>
        <end position="799"/>
    </location>
</feature>
<dbReference type="Gene3D" id="2.60.120.650">
    <property type="entry name" value="Cupin"/>
    <property type="match status" value="1"/>
</dbReference>
<dbReference type="PANTHER" id="PTHR12549">
    <property type="entry name" value="JMJC DOMAIN-CONTAINING HISTONE DEMETHYLATION PROTEIN"/>
    <property type="match status" value="1"/>
</dbReference>
<gene>
    <name evidence="13" type="primary">25485914</name>
    <name evidence="11" type="ordered locus">MTR_2g011630</name>
    <name evidence="12" type="ORF">MtrunA17_Chr2g0281051</name>
</gene>
<reference evidence="12" key="4">
    <citation type="journal article" date="2018" name="Nat. Plants">
        <title>Whole-genome landscape of Medicago truncatula symbiotic genes.</title>
        <authorList>
            <person name="Pecrix Y."/>
            <person name="Gamas P."/>
            <person name="Carrere S."/>
        </authorList>
    </citation>
    <scope>NUCLEOTIDE SEQUENCE</scope>
    <source>
        <tissue evidence="12">Leaves</tissue>
    </source>
</reference>
<evidence type="ECO:0000256" key="3">
    <source>
        <dbReference type="ARBA" id="ARBA00022723"/>
    </source>
</evidence>
<dbReference type="STRING" id="3880.A0A072V3U7"/>
<name>A0A072V3U7_MEDTR</name>
<dbReference type="KEGG" id="mtr:25485914"/>
<reference evidence="11 14" key="1">
    <citation type="journal article" date="2011" name="Nature">
        <title>The Medicago genome provides insight into the evolution of rhizobial symbioses.</title>
        <authorList>
            <person name="Young N.D."/>
            <person name="Debelle F."/>
            <person name="Oldroyd G.E."/>
            <person name="Geurts R."/>
            <person name="Cannon S.B."/>
            <person name="Udvardi M.K."/>
            <person name="Benedito V.A."/>
            <person name="Mayer K.F."/>
            <person name="Gouzy J."/>
            <person name="Schoof H."/>
            <person name="Van de Peer Y."/>
            <person name="Proost S."/>
            <person name="Cook D.R."/>
            <person name="Meyers B.C."/>
            <person name="Spannagl M."/>
            <person name="Cheung F."/>
            <person name="De Mita S."/>
            <person name="Krishnakumar V."/>
            <person name="Gundlach H."/>
            <person name="Zhou S."/>
            <person name="Mudge J."/>
            <person name="Bharti A.K."/>
            <person name="Murray J.D."/>
            <person name="Naoumkina M.A."/>
            <person name="Rosen B."/>
            <person name="Silverstein K.A."/>
            <person name="Tang H."/>
            <person name="Rombauts S."/>
            <person name="Zhao P.X."/>
            <person name="Zhou P."/>
            <person name="Barbe V."/>
            <person name="Bardou P."/>
            <person name="Bechner M."/>
            <person name="Bellec A."/>
            <person name="Berger A."/>
            <person name="Berges H."/>
            <person name="Bidwell S."/>
            <person name="Bisseling T."/>
            <person name="Choisne N."/>
            <person name="Couloux A."/>
            <person name="Denny R."/>
            <person name="Deshpande S."/>
            <person name="Dai X."/>
            <person name="Doyle J.J."/>
            <person name="Dudez A.M."/>
            <person name="Farmer A.D."/>
            <person name="Fouteau S."/>
            <person name="Franken C."/>
            <person name="Gibelin C."/>
            <person name="Gish J."/>
            <person name="Goldstein S."/>
            <person name="Gonzalez A.J."/>
            <person name="Green P.J."/>
            <person name="Hallab A."/>
            <person name="Hartog M."/>
            <person name="Hua A."/>
            <person name="Humphray S.J."/>
            <person name="Jeong D.H."/>
            <person name="Jing Y."/>
            <person name="Jocker A."/>
            <person name="Kenton S.M."/>
            <person name="Kim D.J."/>
            <person name="Klee K."/>
            <person name="Lai H."/>
            <person name="Lang C."/>
            <person name="Lin S."/>
            <person name="Macmil S.L."/>
            <person name="Magdelenat G."/>
            <person name="Matthews L."/>
            <person name="McCorrison J."/>
            <person name="Monaghan E.L."/>
            <person name="Mun J.H."/>
            <person name="Najar F.Z."/>
            <person name="Nicholson C."/>
            <person name="Noirot C."/>
            <person name="O'Bleness M."/>
            <person name="Paule C.R."/>
            <person name="Poulain J."/>
            <person name="Prion F."/>
            <person name="Qin B."/>
            <person name="Qu C."/>
            <person name="Retzel E.F."/>
            <person name="Riddle C."/>
            <person name="Sallet E."/>
            <person name="Samain S."/>
            <person name="Samson N."/>
            <person name="Sanders I."/>
            <person name="Saurat O."/>
            <person name="Scarpelli C."/>
            <person name="Schiex T."/>
            <person name="Segurens B."/>
            <person name="Severin A.J."/>
            <person name="Sherrier D.J."/>
            <person name="Shi R."/>
            <person name="Sims S."/>
            <person name="Singer S.R."/>
            <person name="Sinharoy S."/>
            <person name="Sterck L."/>
            <person name="Viollet A."/>
            <person name="Wang B.B."/>
            <person name="Wang K."/>
            <person name="Wang M."/>
            <person name="Wang X."/>
            <person name="Warfsmann J."/>
            <person name="Weissenbach J."/>
            <person name="White D.D."/>
            <person name="White J.D."/>
            <person name="Wiley G.B."/>
            <person name="Wincker P."/>
            <person name="Xing Y."/>
            <person name="Yang L."/>
            <person name="Yao Z."/>
            <person name="Ying F."/>
            <person name="Zhai J."/>
            <person name="Zhou L."/>
            <person name="Zuber A."/>
            <person name="Denarie J."/>
            <person name="Dixon R.A."/>
            <person name="May G.D."/>
            <person name="Schwartz D.C."/>
            <person name="Rogers J."/>
            <person name="Quetier F."/>
            <person name="Town C.D."/>
            <person name="Roe B.A."/>
        </authorList>
    </citation>
    <scope>NUCLEOTIDE SEQUENCE [LARGE SCALE GENOMIC DNA]</scope>
    <source>
        <strain evidence="11">A17</strain>
        <strain evidence="13 14">cv. Jemalong A17</strain>
    </source>
</reference>
<dbReference type="Proteomes" id="UP000265566">
    <property type="component" value="Chromosome 2"/>
</dbReference>
<dbReference type="Gramene" id="rna7468">
    <property type="protein sequence ID" value="RHN71828.1"/>
    <property type="gene ID" value="gene7468"/>
</dbReference>
<accession>A0A072V3U7</accession>
<evidence type="ECO:0000313" key="11">
    <source>
        <dbReference type="EMBL" id="KEH36502.1"/>
    </source>
</evidence>
<keyword evidence="4" id="KW-0539">Nucleus</keyword>
<dbReference type="AlphaFoldDB" id="A0A072V3U7"/>
<dbReference type="InterPro" id="IPR003347">
    <property type="entry name" value="JmjC_dom"/>
</dbReference>
<reference evidence="13" key="3">
    <citation type="submission" date="2015-04" db="UniProtKB">
        <authorList>
            <consortium name="EnsemblPlants"/>
        </authorList>
    </citation>
    <scope>IDENTIFICATION</scope>
    <source>
        <strain evidence="13">cv. Jemalong A17</strain>
    </source>
</reference>
<dbReference type="PROSITE" id="PS50089">
    <property type="entry name" value="ZF_RING_2"/>
    <property type="match status" value="1"/>
</dbReference>
<dbReference type="InterPro" id="IPR045109">
    <property type="entry name" value="LSDs-like"/>
</dbReference>
<evidence type="ECO:0000313" key="14">
    <source>
        <dbReference type="Proteomes" id="UP000002051"/>
    </source>
</evidence>
<evidence type="ECO:0000256" key="7">
    <source>
        <dbReference type="SAM" id="MobiDB-lite"/>
    </source>
</evidence>
<dbReference type="GO" id="GO:0003712">
    <property type="term" value="F:transcription coregulator activity"/>
    <property type="evidence" value="ECO:0000318"/>
    <property type="project" value="GO_Central"/>
</dbReference>
<proteinExistence type="inferred from homology"/>
<keyword evidence="3" id="KW-0479">Metal-binding</keyword>
<comment type="subcellular location">
    <subcellularLocation>
        <location evidence="1">Nucleus</location>
    </subcellularLocation>
</comment>
<keyword evidence="5" id="KW-0863">Zinc-finger</keyword>
<dbReference type="GO" id="GO:0008270">
    <property type="term" value="F:zinc ion binding"/>
    <property type="evidence" value="ECO:0007669"/>
    <property type="project" value="UniProtKB-KW"/>
</dbReference>
<dbReference type="InterPro" id="IPR001368">
    <property type="entry name" value="TNFR/NGFR_Cys_rich_reg"/>
</dbReference>
<dbReference type="PANTHER" id="PTHR12549:SF42">
    <property type="entry name" value="LYSINE-SPECIFIC DEMETHYLASE JMJ28"/>
    <property type="match status" value="1"/>
</dbReference>
<evidence type="ECO:0000256" key="6">
    <source>
        <dbReference type="PROSITE-ProRule" id="PRU01002"/>
    </source>
</evidence>
<feature type="domain" description="JmjC" evidence="9">
    <location>
        <begin position="641"/>
        <end position="923"/>
    </location>
</feature>
<protein>
    <submittedName>
        <fullName evidence="12">Putative transcription factor interactor and regulator C3H-WRC/GRF family</fullName>
    </submittedName>
    <submittedName>
        <fullName evidence="11">Transcription factor jumonji (JmjC) domain protein</fullName>
    </submittedName>
</protein>